<name>A0ACC4CIY8_POPAL</name>
<dbReference type="EMBL" id="RCHU02000004">
    <property type="protein sequence ID" value="KAL3597965.1"/>
    <property type="molecule type" value="Genomic_DNA"/>
</dbReference>
<accession>A0ACC4CIY8</accession>
<gene>
    <name evidence="1" type="ORF">D5086_009602</name>
</gene>
<sequence length="287" mass="31890">MSSGPPSAAKVPRHVKELVRWPRAMDEHRRPLTQSAIIIRPIKIQKLPTAIQCQLPGNAVKGEARKKKQSKCVATSPQNCKSASLHCTFKMNLPLDSGEVCRYSCWGGGNKHDTFAADNWPFLTLLQVRIPGSIFLATPQKIASQFTKPHFLLCAVAELSTFLLEVDIHFNYCVPIWFTKSCFLVHLALHPLSIHRAKAESGDVAGLTKSMEGGMCDGLTFLAAMIILRGSFIHKVNLLEKIPCLHFPGLGFFCLMLSSCDYWMMPPLIFPSAIFPPFPKVDLDMKA</sequence>
<reference evidence="1 2" key="1">
    <citation type="journal article" date="2024" name="Plant Biotechnol. J.">
        <title>Genome and CRISPR/Cas9 system of a widespread forest tree (Populus alba) in the world.</title>
        <authorList>
            <person name="Liu Y.J."/>
            <person name="Jiang P.F."/>
            <person name="Han X.M."/>
            <person name="Li X.Y."/>
            <person name="Wang H.M."/>
            <person name="Wang Y.J."/>
            <person name="Wang X.X."/>
            <person name="Zeng Q.Y."/>
        </authorList>
    </citation>
    <scope>NUCLEOTIDE SEQUENCE [LARGE SCALE GENOMIC DNA]</scope>
    <source>
        <strain evidence="2">cv. PAL-ZL1</strain>
    </source>
</reference>
<proteinExistence type="predicted"/>
<keyword evidence="2" id="KW-1185">Reference proteome</keyword>
<evidence type="ECO:0000313" key="2">
    <source>
        <dbReference type="Proteomes" id="UP000309997"/>
    </source>
</evidence>
<dbReference type="Proteomes" id="UP000309997">
    <property type="component" value="Unassembled WGS sequence"/>
</dbReference>
<organism evidence="1 2">
    <name type="scientific">Populus alba</name>
    <name type="common">White poplar</name>
    <dbReference type="NCBI Taxonomy" id="43335"/>
    <lineage>
        <taxon>Eukaryota</taxon>
        <taxon>Viridiplantae</taxon>
        <taxon>Streptophyta</taxon>
        <taxon>Embryophyta</taxon>
        <taxon>Tracheophyta</taxon>
        <taxon>Spermatophyta</taxon>
        <taxon>Magnoliopsida</taxon>
        <taxon>eudicotyledons</taxon>
        <taxon>Gunneridae</taxon>
        <taxon>Pentapetalae</taxon>
        <taxon>rosids</taxon>
        <taxon>fabids</taxon>
        <taxon>Malpighiales</taxon>
        <taxon>Salicaceae</taxon>
        <taxon>Saliceae</taxon>
        <taxon>Populus</taxon>
    </lineage>
</organism>
<evidence type="ECO:0000313" key="1">
    <source>
        <dbReference type="EMBL" id="KAL3597965.1"/>
    </source>
</evidence>
<protein>
    <submittedName>
        <fullName evidence="1">Uncharacterized protein</fullName>
    </submittedName>
</protein>
<comment type="caution">
    <text evidence="1">The sequence shown here is derived from an EMBL/GenBank/DDBJ whole genome shotgun (WGS) entry which is preliminary data.</text>
</comment>